<dbReference type="PANTHER" id="PTHR43712:SF2">
    <property type="entry name" value="O-METHYLTRANSFERASE CICE"/>
    <property type="match status" value="1"/>
</dbReference>
<dbReference type="InterPro" id="IPR029063">
    <property type="entry name" value="SAM-dependent_MTases_sf"/>
</dbReference>
<dbReference type="Pfam" id="PF00891">
    <property type="entry name" value="Methyltransf_2"/>
    <property type="match status" value="1"/>
</dbReference>
<dbReference type="Proteomes" id="UP000092382">
    <property type="component" value="Unassembled WGS sequence"/>
</dbReference>
<dbReference type="Gene3D" id="1.10.10.10">
    <property type="entry name" value="Winged helix-like DNA-binding domain superfamily/Winged helix DNA-binding domain"/>
    <property type="match status" value="1"/>
</dbReference>
<keyword evidence="3" id="KW-0949">S-adenosyl-L-methionine</keyword>
<protein>
    <submittedName>
        <fullName evidence="6">Uncharacterized protein</fullName>
    </submittedName>
</protein>
<dbReference type="GO" id="GO:0046983">
    <property type="term" value="F:protein dimerization activity"/>
    <property type="evidence" value="ECO:0007669"/>
    <property type="project" value="InterPro"/>
</dbReference>
<dbReference type="PATRIC" id="fig|1710894.3.peg.4018"/>
<evidence type="ECO:0000256" key="3">
    <source>
        <dbReference type="ARBA" id="ARBA00022691"/>
    </source>
</evidence>
<evidence type="ECO:0000256" key="2">
    <source>
        <dbReference type="ARBA" id="ARBA00022679"/>
    </source>
</evidence>
<dbReference type="PIRSF" id="PIRSF005739">
    <property type="entry name" value="O-mtase"/>
    <property type="match status" value="1"/>
</dbReference>
<dbReference type="Gene3D" id="3.40.50.150">
    <property type="entry name" value="Vaccinia Virus protein VP39"/>
    <property type="match status" value="1"/>
</dbReference>
<dbReference type="InterPro" id="IPR001077">
    <property type="entry name" value="COMT_C"/>
</dbReference>
<dbReference type="InterPro" id="IPR012967">
    <property type="entry name" value="COMT_dimerisation"/>
</dbReference>
<proteinExistence type="predicted"/>
<dbReference type="InterPro" id="IPR016461">
    <property type="entry name" value="COMT-like"/>
</dbReference>
<dbReference type="PANTHER" id="PTHR43712">
    <property type="entry name" value="PUTATIVE (AFU_ORTHOLOGUE AFUA_4G14580)-RELATED"/>
    <property type="match status" value="1"/>
</dbReference>
<dbReference type="Gene3D" id="1.10.287.1350">
    <property type="match status" value="1"/>
</dbReference>
<dbReference type="SUPFAM" id="SSF46785">
    <property type="entry name" value="Winged helix' DNA-binding domain"/>
    <property type="match status" value="1"/>
</dbReference>
<feature type="domain" description="O-methyltransferase dimerisation" evidence="5">
    <location>
        <begin position="13"/>
        <end position="87"/>
    </location>
</feature>
<evidence type="ECO:0000259" key="5">
    <source>
        <dbReference type="Pfam" id="PF08100"/>
    </source>
</evidence>
<dbReference type="GO" id="GO:0032259">
    <property type="term" value="P:methylation"/>
    <property type="evidence" value="ECO:0007669"/>
    <property type="project" value="UniProtKB-KW"/>
</dbReference>
<dbReference type="PROSITE" id="PS51683">
    <property type="entry name" value="SAM_OMT_II"/>
    <property type="match status" value="1"/>
</dbReference>
<sequence>MMTTDIRPDDFFKLTCASWISQALGIAAKLSIADLLAEGAKSVEELAQATESHAPSLYRILRCLSTVGVFHEVEPRHFALTPLAEYLQSDNPYSLKYLAITNIDEWRWRVFGDMYHTVKTGEPAIKSVYSVNNYWQYLEKNTEPNLIFSQSMFGIAQNCQIQLLKSYDFSKVGKVVDIAGGQGLIISAILKHNPHLQGLLFDMPETVFDAVKFLKAEEVDERCEVVGGDMFKSIPSGGDIYLMSYIMIDWDDDSIVKFLENINYAMPKNGKLLVIDPVIPVDNQYHWSKWEDLYPMCMGHGLVRTQAEFKAIFRKSGFELVNIFSPEKPLSLMELVRV</sequence>
<reference evidence="6 7" key="1">
    <citation type="submission" date="2015-09" db="EMBL/GenBank/DDBJ databases">
        <title>Whole genome shotgun sequence assembly of Aphanizomenon flos-aquae UKL13.</title>
        <authorList>
            <person name="Driscoll C."/>
        </authorList>
    </citation>
    <scope>NUCLEOTIDE SEQUENCE [LARGE SCALE GENOMIC DNA]</scope>
    <source>
        <strain evidence="6">MDT13</strain>
    </source>
</reference>
<name>A0A1B7W1S8_APHFL</name>
<dbReference type="EMBL" id="LJOY01000003">
    <property type="protein sequence ID" value="OBQ27213.1"/>
    <property type="molecule type" value="Genomic_DNA"/>
</dbReference>
<keyword evidence="1" id="KW-0489">Methyltransferase</keyword>
<gene>
    <name evidence="6" type="ORF">AN481_01885</name>
</gene>
<evidence type="ECO:0000256" key="1">
    <source>
        <dbReference type="ARBA" id="ARBA00022603"/>
    </source>
</evidence>
<dbReference type="STRING" id="1803587.GCA_001593825_01264"/>
<evidence type="ECO:0000313" key="6">
    <source>
        <dbReference type="EMBL" id="OBQ27213.1"/>
    </source>
</evidence>
<feature type="domain" description="O-methyltransferase C-terminal" evidence="4">
    <location>
        <begin position="116"/>
        <end position="319"/>
    </location>
</feature>
<dbReference type="AlphaFoldDB" id="A0A1B7W1S8"/>
<keyword evidence="2" id="KW-0808">Transferase</keyword>
<comment type="caution">
    <text evidence="6">The sequence shown here is derived from an EMBL/GenBank/DDBJ whole genome shotgun (WGS) entry which is preliminary data.</text>
</comment>
<dbReference type="CDD" id="cd02440">
    <property type="entry name" value="AdoMet_MTases"/>
    <property type="match status" value="1"/>
</dbReference>
<dbReference type="GO" id="GO:0008171">
    <property type="term" value="F:O-methyltransferase activity"/>
    <property type="evidence" value="ECO:0007669"/>
    <property type="project" value="InterPro"/>
</dbReference>
<organism evidence="6 7">
    <name type="scientific">Aphanizomenon flos-aquae LD13</name>
    <dbReference type="NCBI Taxonomy" id="1710894"/>
    <lineage>
        <taxon>Bacteria</taxon>
        <taxon>Bacillati</taxon>
        <taxon>Cyanobacteriota</taxon>
        <taxon>Cyanophyceae</taxon>
        <taxon>Nostocales</taxon>
        <taxon>Aphanizomenonaceae</taxon>
        <taxon>Aphanizomenon</taxon>
    </lineage>
</organism>
<evidence type="ECO:0000313" key="7">
    <source>
        <dbReference type="Proteomes" id="UP000092382"/>
    </source>
</evidence>
<dbReference type="SUPFAM" id="SSF53335">
    <property type="entry name" value="S-adenosyl-L-methionine-dependent methyltransferases"/>
    <property type="match status" value="1"/>
</dbReference>
<dbReference type="InterPro" id="IPR036390">
    <property type="entry name" value="WH_DNA-bd_sf"/>
</dbReference>
<dbReference type="InterPro" id="IPR036388">
    <property type="entry name" value="WH-like_DNA-bd_sf"/>
</dbReference>
<accession>A0A1B7W1S8</accession>
<evidence type="ECO:0000259" key="4">
    <source>
        <dbReference type="Pfam" id="PF00891"/>
    </source>
</evidence>
<dbReference type="Pfam" id="PF08100">
    <property type="entry name" value="Dimerisation"/>
    <property type="match status" value="1"/>
</dbReference>